<dbReference type="AlphaFoldDB" id="A0A4R7BGU5"/>
<evidence type="ECO:0000313" key="1">
    <source>
        <dbReference type="EMBL" id="TDR82977.1"/>
    </source>
</evidence>
<dbReference type="PIRSF" id="PIRSF020680">
    <property type="entry name" value="PhnH"/>
    <property type="match status" value="1"/>
</dbReference>
<dbReference type="InterPro" id="IPR038058">
    <property type="entry name" value="PhnH-like_sp"/>
</dbReference>
<gene>
    <name evidence="1" type="ORF">DFP86_101371</name>
</gene>
<dbReference type="EMBL" id="SNZP01000001">
    <property type="protein sequence ID" value="TDR82977.1"/>
    <property type="molecule type" value="Genomic_DNA"/>
</dbReference>
<comment type="caution">
    <text evidence="1">The sequence shown here is derived from an EMBL/GenBank/DDBJ whole genome shotgun (WGS) entry which is preliminary data.</text>
</comment>
<dbReference type="NCBIfam" id="TIGR03292">
    <property type="entry name" value="PhnH_redo"/>
    <property type="match status" value="1"/>
</dbReference>
<dbReference type="Gene3D" id="3.40.50.11310">
    <property type="entry name" value="Bacterial phosphonate metabolism protein PhnH"/>
    <property type="match status" value="1"/>
</dbReference>
<proteinExistence type="predicted"/>
<accession>A0A4R7BGU5</accession>
<dbReference type="GO" id="GO:0019634">
    <property type="term" value="P:organic phosphonate metabolic process"/>
    <property type="evidence" value="ECO:0007669"/>
    <property type="project" value="InterPro"/>
</dbReference>
<protein>
    <submittedName>
        <fullName evidence="1">Alpha-D-ribose 1-methylphosphonate 5-triphosphate synthase subunit PhnH</fullName>
    </submittedName>
</protein>
<keyword evidence="2" id="KW-1185">Reference proteome</keyword>
<dbReference type="SUPFAM" id="SSF159709">
    <property type="entry name" value="PhnH-like"/>
    <property type="match status" value="1"/>
</dbReference>
<evidence type="ECO:0000313" key="2">
    <source>
        <dbReference type="Proteomes" id="UP000295611"/>
    </source>
</evidence>
<dbReference type="Pfam" id="PF05845">
    <property type="entry name" value="PhnH"/>
    <property type="match status" value="1"/>
</dbReference>
<reference evidence="1 2" key="1">
    <citation type="submission" date="2019-03" db="EMBL/GenBank/DDBJ databases">
        <title>Genomic Encyclopedia of Type Strains, Phase III (KMG-III): the genomes of soil and plant-associated and newly described type strains.</title>
        <authorList>
            <person name="Whitman W."/>
        </authorList>
    </citation>
    <scope>NUCLEOTIDE SEQUENCE [LARGE SCALE GENOMIC DNA]</scope>
    <source>
        <strain evidence="1 2">CECT 8976</strain>
    </source>
</reference>
<dbReference type="InterPro" id="IPR008772">
    <property type="entry name" value="Phosphonate_metab_PhnH"/>
</dbReference>
<name>A0A4R7BGU5_9NEIS</name>
<sequence length="191" mass="20581">MLHPAFKHPVDDAQQTFRSLLDALAQPLRLSALPCLPPALPGLSRGSAALLYTLIDRDVSLWLPSLPDDTLASLRFHTGMNLAANPAEADFLLLTAGTPLPPLSTLKAGSDAYPDRSATLLIEIEAFNQDQVIGSGPGIPHTRRFGADGLPGDFWHQWQANHARFPLGVDAILIADDRIAGLPRTTRIQEG</sequence>
<organism evidence="1 2">
    <name type="scientific">Paludibacterium purpuratum</name>
    <dbReference type="NCBI Taxonomy" id="1144873"/>
    <lineage>
        <taxon>Bacteria</taxon>
        <taxon>Pseudomonadati</taxon>
        <taxon>Pseudomonadota</taxon>
        <taxon>Betaproteobacteria</taxon>
        <taxon>Neisseriales</taxon>
        <taxon>Chromobacteriaceae</taxon>
        <taxon>Paludibacterium</taxon>
    </lineage>
</organism>
<dbReference type="Proteomes" id="UP000295611">
    <property type="component" value="Unassembled WGS sequence"/>
</dbReference>